<accession>X0Z4Z5</accession>
<dbReference type="EMBL" id="BART01005946">
    <property type="protein sequence ID" value="GAG55478.1"/>
    <property type="molecule type" value="Genomic_DNA"/>
</dbReference>
<gene>
    <name evidence="1" type="ORF">S01H4_13496</name>
</gene>
<dbReference type="AlphaFoldDB" id="X0Z4Z5"/>
<name>X0Z4Z5_9ZZZZ</name>
<evidence type="ECO:0000313" key="1">
    <source>
        <dbReference type="EMBL" id="GAG55478.1"/>
    </source>
</evidence>
<reference evidence="1" key="1">
    <citation type="journal article" date="2014" name="Front. Microbiol.">
        <title>High frequency of phylogenetically diverse reductive dehalogenase-homologous genes in deep subseafloor sedimentary metagenomes.</title>
        <authorList>
            <person name="Kawai M."/>
            <person name="Futagami T."/>
            <person name="Toyoda A."/>
            <person name="Takaki Y."/>
            <person name="Nishi S."/>
            <person name="Hori S."/>
            <person name="Arai W."/>
            <person name="Tsubouchi T."/>
            <person name="Morono Y."/>
            <person name="Uchiyama I."/>
            <person name="Ito T."/>
            <person name="Fujiyama A."/>
            <person name="Inagaki F."/>
            <person name="Takami H."/>
        </authorList>
    </citation>
    <scope>NUCLEOTIDE SEQUENCE</scope>
    <source>
        <strain evidence="1">Expedition CK06-06</strain>
    </source>
</reference>
<sequence>MSVGDVYQLAVDQVLHGVLLTNVFHFEQTIDGSGDDEADLFAAFEEDGLPNWKLAVSAQLMFTCLRARQVSGVGAFPESLLVLTGDVGALLEEALPANCVAVISWYSQTYSKSGRGRSFISGAPVPSEDENTWEEAQYDLFNTMANSLGTPFIDSVSGASFALAIWGGTPGAAKDVAKFETRPQVRKLRGRTTRACSTA</sequence>
<proteinExistence type="predicted"/>
<protein>
    <submittedName>
        <fullName evidence="1">Uncharacterized protein</fullName>
    </submittedName>
</protein>
<organism evidence="1">
    <name type="scientific">marine sediment metagenome</name>
    <dbReference type="NCBI Taxonomy" id="412755"/>
    <lineage>
        <taxon>unclassified sequences</taxon>
        <taxon>metagenomes</taxon>
        <taxon>ecological metagenomes</taxon>
    </lineage>
</organism>
<comment type="caution">
    <text evidence="1">The sequence shown here is derived from an EMBL/GenBank/DDBJ whole genome shotgun (WGS) entry which is preliminary data.</text>
</comment>